<evidence type="ECO:0000256" key="1">
    <source>
        <dbReference type="SAM" id="MobiDB-lite"/>
    </source>
</evidence>
<dbReference type="EMBL" id="VTPC01001225">
    <property type="protein sequence ID" value="KAF2902671.1"/>
    <property type="molecule type" value="Genomic_DNA"/>
</dbReference>
<feature type="region of interest" description="Disordered" evidence="1">
    <location>
        <begin position="175"/>
        <end position="212"/>
    </location>
</feature>
<accession>A0A8K0GKD8</accession>
<sequence length="423" mass="49425">MSRSWRIVQMARLQNEDTVDSSEFLNSTELNNKECGQIASTNEIPVDAHLFSYPAVPDISAFQILEPPLNPNKLEICSLPIVVIDEQGMQIELSDNNCIITENGSELEVVNTTTPEIIKDNYFQLEQESSAININKIHISQILSADLENSIQLEIDNSTKPKLIENNFYLVQESPEENTDNNKVKRKSRKRNLESWTTTDERKKRESGDKYLGKKKDTEGNWMYDVQRKNRKMKVRCNCKLSRNKKVLMCSSVSDDQQKKIFTEFWAMSWKEKRLYIQMLCDFKRTQRARNRKDIEKSRRSISMNYYLKVEKDRVKVCKNMFLNTLCIASIRPGKRIGDPTVTDLRALKYNPNGTIQYKLRFGDAWQNLPLRMNNITAIPFAELPALYKERLPINNEKFNHLQILKTSLEKDYHAFYDKIPQN</sequence>
<dbReference type="Proteomes" id="UP000801492">
    <property type="component" value="Unassembled WGS sequence"/>
</dbReference>
<dbReference type="AlphaFoldDB" id="A0A8K0GKD8"/>
<dbReference type="OrthoDB" id="6740080at2759"/>
<reference evidence="2" key="1">
    <citation type="submission" date="2019-08" db="EMBL/GenBank/DDBJ databases">
        <title>The genome of the North American firefly Photinus pyralis.</title>
        <authorList>
            <consortium name="Photinus pyralis genome working group"/>
            <person name="Fallon T.R."/>
            <person name="Sander Lower S.E."/>
            <person name="Weng J.-K."/>
        </authorList>
    </citation>
    <scope>NUCLEOTIDE SEQUENCE</scope>
    <source>
        <strain evidence="2">TRF0915ILg1</strain>
        <tissue evidence="2">Whole body</tissue>
    </source>
</reference>
<gene>
    <name evidence="2" type="ORF">ILUMI_03517</name>
</gene>
<protein>
    <submittedName>
        <fullName evidence="2">Uncharacterized protein</fullName>
    </submittedName>
</protein>
<proteinExistence type="predicted"/>
<keyword evidence="3" id="KW-1185">Reference proteome</keyword>
<evidence type="ECO:0000313" key="2">
    <source>
        <dbReference type="EMBL" id="KAF2902671.1"/>
    </source>
</evidence>
<comment type="caution">
    <text evidence="2">The sequence shown here is derived from an EMBL/GenBank/DDBJ whole genome shotgun (WGS) entry which is preliminary data.</text>
</comment>
<feature type="compositionally biased region" description="Basic and acidic residues" evidence="1">
    <location>
        <begin position="199"/>
        <end position="212"/>
    </location>
</feature>
<organism evidence="2 3">
    <name type="scientific">Ignelater luminosus</name>
    <name type="common">Cucubano</name>
    <name type="synonym">Pyrophorus luminosus</name>
    <dbReference type="NCBI Taxonomy" id="2038154"/>
    <lineage>
        <taxon>Eukaryota</taxon>
        <taxon>Metazoa</taxon>
        <taxon>Ecdysozoa</taxon>
        <taxon>Arthropoda</taxon>
        <taxon>Hexapoda</taxon>
        <taxon>Insecta</taxon>
        <taxon>Pterygota</taxon>
        <taxon>Neoptera</taxon>
        <taxon>Endopterygota</taxon>
        <taxon>Coleoptera</taxon>
        <taxon>Polyphaga</taxon>
        <taxon>Elateriformia</taxon>
        <taxon>Elateroidea</taxon>
        <taxon>Elateridae</taxon>
        <taxon>Agrypninae</taxon>
        <taxon>Pyrophorini</taxon>
        <taxon>Ignelater</taxon>
    </lineage>
</organism>
<name>A0A8K0GKD8_IGNLU</name>
<evidence type="ECO:0000313" key="3">
    <source>
        <dbReference type="Proteomes" id="UP000801492"/>
    </source>
</evidence>